<keyword evidence="2" id="KW-0677">Repeat</keyword>
<evidence type="ECO:0000313" key="5">
    <source>
        <dbReference type="EMBL" id="CAL0313919.1"/>
    </source>
</evidence>
<proteinExistence type="inferred from homology"/>
<dbReference type="GO" id="GO:0008270">
    <property type="term" value="F:zinc ion binding"/>
    <property type="evidence" value="ECO:0007669"/>
    <property type="project" value="InterPro"/>
</dbReference>
<dbReference type="GO" id="GO:0003723">
    <property type="term" value="F:RNA binding"/>
    <property type="evidence" value="ECO:0007669"/>
    <property type="project" value="InterPro"/>
</dbReference>
<dbReference type="InterPro" id="IPR002885">
    <property type="entry name" value="PPR_rpt"/>
</dbReference>
<dbReference type="EMBL" id="CAXHTB010000010">
    <property type="protein sequence ID" value="CAL0313919.1"/>
    <property type="molecule type" value="Genomic_DNA"/>
</dbReference>
<name>A0AAV1WY23_LUPLU</name>
<dbReference type="InterPro" id="IPR032867">
    <property type="entry name" value="DYW_dom"/>
</dbReference>
<dbReference type="FunFam" id="1.25.40.10:FF:000682">
    <property type="entry name" value="Pentatricopeptide repeat-containing protein At3g16610"/>
    <property type="match status" value="1"/>
</dbReference>
<dbReference type="NCBIfam" id="TIGR00756">
    <property type="entry name" value="PPR"/>
    <property type="match status" value="3"/>
</dbReference>
<reference evidence="5 6" key="1">
    <citation type="submission" date="2024-03" db="EMBL/GenBank/DDBJ databases">
        <authorList>
            <person name="Martinez-Hernandez J."/>
        </authorList>
    </citation>
    <scope>NUCLEOTIDE SEQUENCE [LARGE SCALE GENOMIC DNA]</scope>
</reference>
<accession>A0AAV1WY23</accession>
<keyword evidence="6" id="KW-1185">Reference proteome</keyword>
<feature type="repeat" description="PPR" evidence="3">
    <location>
        <begin position="103"/>
        <end position="137"/>
    </location>
</feature>
<comment type="caution">
    <text evidence="5">The sequence shown here is derived from an EMBL/GenBank/DDBJ whole genome shotgun (WGS) entry which is preliminary data.</text>
</comment>
<dbReference type="PANTHER" id="PTHR24015">
    <property type="entry name" value="OS07G0578800 PROTEIN-RELATED"/>
    <property type="match status" value="1"/>
</dbReference>
<sequence>MLLSSSVSAALAIAHVGKKGNDHAAKQYEEQVEATKLPPKSEEYEALVRAGPNLRSLQQIHAHLFVSGCHRSRALITKLLILSCAAGSINYTRRIFHHFLHPDSFLFNSLIKSSSKLGFSLDALLFYRRMLTSKVAPSSYTFTSVIKACADLSALKIGRVVHSHVLVNGYGSNSFVQAAMVTFYAKSGALDVARKVFDEMPDRNVVAWNSMISGYEQNGLANEGVVLFRKMLELGVHPDSTTFVSVLSACSQLGLLDLGYWVHDYIISNGIHINVILATALINMFSRCGNLSRALAVFDSLDEGNVIAWTAMINGYGMHGYGVQAMEIFHRMKAYKLAPNSVTLVAVLSACAHAGLIDEGRRTFASMKQKYGLVPGVEHHVCMVDMFGRAGLLSEAYQFIKELGPQELVPAVWTAMLGACKMHKNFDLGVEVAEHLISLEPENPGHYVLLSNMYALAGKMDRVESVRNVMIQRGLRKQVGYSTIDVNNNPYLFSMGDKSHPETNEIYRYLDELIWRCKEAGYVPIPESAMHELEEEEREFALRYHSEKLAVAFGLMKTSHGMTLRIVKNLKICEDCHSAFKFISIVTNREIIIRDKLRFHHFKEGSCSCLDYW</sequence>
<dbReference type="GO" id="GO:0009451">
    <property type="term" value="P:RNA modification"/>
    <property type="evidence" value="ECO:0007669"/>
    <property type="project" value="InterPro"/>
</dbReference>
<dbReference type="Pfam" id="PF01535">
    <property type="entry name" value="PPR"/>
    <property type="match status" value="2"/>
</dbReference>
<dbReference type="Proteomes" id="UP001497480">
    <property type="component" value="Unassembled WGS sequence"/>
</dbReference>
<dbReference type="PROSITE" id="PS51375">
    <property type="entry name" value="PPR"/>
    <property type="match status" value="3"/>
</dbReference>
<evidence type="ECO:0000256" key="3">
    <source>
        <dbReference type="PROSITE-ProRule" id="PRU00708"/>
    </source>
</evidence>
<dbReference type="FunFam" id="1.25.40.10:FF:000231">
    <property type="entry name" value="Pentatricopeptide repeat-containing protein chloroplastic"/>
    <property type="match status" value="1"/>
</dbReference>
<dbReference type="Pfam" id="PF13041">
    <property type="entry name" value="PPR_2"/>
    <property type="match status" value="2"/>
</dbReference>
<dbReference type="InterPro" id="IPR011990">
    <property type="entry name" value="TPR-like_helical_dom_sf"/>
</dbReference>
<dbReference type="InterPro" id="IPR046960">
    <property type="entry name" value="PPR_At4g14850-like_plant"/>
</dbReference>
<gene>
    <name evidence="5" type="ORF">LLUT_LOCUS14979</name>
</gene>
<feature type="domain" description="DYW" evidence="4">
    <location>
        <begin position="521"/>
        <end position="613"/>
    </location>
</feature>
<feature type="repeat" description="PPR" evidence="3">
    <location>
        <begin position="305"/>
        <end position="339"/>
    </location>
</feature>
<organism evidence="5 6">
    <name type="scientific">Lupinus luteus</name>
    <name type="common">European yellow lupine</name>
    <dbReference type="NCBI Taxonomy" id="3873"/>
    <lineage>
        <taxon>Eukaryota</taxon>
        <taxon>Viridiplantae</taxon>
        <taxon>Streptophyta</taxon>
        <taxon>Embryophyta</taxon>
        <taxon>Tracheophyta</taxon>
        <taxon>Spermatophyta</taxon>
        <taxon>Magnoliopsida</taxon>
        <taxon>eudicotyledons</taxon>
        <taxon>Gunneridae</taxon>
        <taxon>Pentapetalae</taxon>
        <taxon>rosids</taxon>
        <taxon>fabids</taxon>
        <taxon>Fabales</taxon>
        <taxon>Fabaceae</taxon>
        <taxon>Papilionoideae</taxon>
        <taxon>50 kb inversion clade</taxon>
        <taxon>genistoids sensu lato</taxon>
        <taxon>core genistoids</taxon>
        <taxon>Genisteae</taxon>
        <taxon>Lupinus</taxon>
    </lineage>
</organism>
<dbReference type="PANTHER" id="PTHR24015:SF46">
    <property type="entry name" value="OS12G0181900 PROTEIN"/>
    <property type="match status" value="1"/>
</dbReference>
<evidence type="ECO:0000259" key="4">
    <source>
        <dbReference type="Pfam" id="PF14432"/>
    </source>
</evidence>
<dbReference type="GO" id="GO:0031425">
    <property type="term" value="P:chloroplast RNA processing"/>
    <property type="evidence" value="ECO:0007669"/>
    <property type="project" value="UniProtKB-ARBA"/>
</dbReference>
<dbReference type="Gene3D" id="1.25.40.10">
    <property type="entry name" value="Tetratricopeptide repeat domain"/>
    <property type="match status" value="3"/>
</dbReference>
<evidence type="ECO:0000313" key="6">
    <source>
        <dbReference type="Proteomes" id="UP001497480"/>
    </source>
</evidence>
<feature type="repeat" description="PPR" evidence="3">
    <location>
        <begin position="204"/>
        <end position="238"/>
    </location>
</feature>
<dbReference type="InterPro" id="IPR046848">
    <property type="entry name" value="E_motif"/>
</dbReference>
<dbReference type="AlphaFoldDB" id="A0AAV1WY23"/>
<comment type="similarity">
    <text evidence="1">Belongs to the PPR family. PCMP-H subfamily.</text>
</comment>
<dbReference type="FunFam" id="1.25.40.10:FF:001050">
    <property type="entry name" value="Pentatricopeptide repeat-containing protein At2g33760"/>
    <property type="match status" value="1"/>
</dbReference>
<dbReference type="Pfam" id="PF14432">
    <property type="entry name" value="DYW_deaminase"/>
    <property type="match status" value="1"/>
</dbReference>
<dbReference type="Pfam" id="PF20431">
    <property type="entry name" value="E_motif"/>
    <property type="match status" value="1"/>
</dbReference>
<evidence type="ECO:0000256" key="1">
    <source>
        <dbReference type="ARBA" id="ARBA00006643"/>
    </source>
</evidence>
<evidence type="ECO:0000256" key="2">
    <source>
        <dbReference type="ARBA" id="ARBA00022737"/>
    </source>
</evidence>
<protein>
    <recommendedName>
        <fullName evidence="4">DYW domain-containing protein</fullName>
    </recommendedName>
</protein>